<dbReference type="OrthoDB" id="9933816at2"/>
<dbReference type="RefSeq" id="WP_013457069.1">
    <property type="nucleotide sequence ID" value="NC_014761.1"/>
</dbReference>
<accession>E4U6V5</accession>
<dbReference type="EMBL" id="CP002361">
    <property type="protein sequence ID" value="ADR35899.1"/>
    <property type="molecule type" value="Genomic_DNA"/>
</dbReference>
<dbReference type="Proteomes" id="UP000008722">
    <property type="component" value="Chromosome"/>
</dbReference>
<keyword evidence="2" id="KW-1185">Reference proteome</keyword>
<dbReference type="HOGENOM" id="CLU_1208788_0_0_0"/>
<protein>
    <submittedName>
        <fullName evidence="1">Uncharacterized protein</fullName>
    </submittedName>
</protein>
<reference evidence="1 2" key="2">
    <citation type="journal article" date="2011" name="Stand. Genomic Sci.">
        <title>Complete genome sequence of Oceanithermus profundus type strain (506).</title>
        <authorList>
            <person name="Pati A."/>
            <person name="Zhang X."/>
            <person name="Lapidus A."/>
            <person name="Nolan M."/>
            <person name="Lucas S."/>
            <person name="Del Rio T.G."/>
            <person name="Tice H."/>
            <person name="Cheng J.F."/>
            <person name="Tapia R."/>
            <person name="Han C."/>
            <person name="Goodwin L."/>
            <person name="Pitluck S."/>
            <person name="Liolios K."/>
            <person name="Pagani I."/>
            <person name="Ivanova N."/>
            <person name="Mavromatis K."/>
            <person name="Chen A."/>
            <person name="Palaniappan K."/>
            <person name="Hauser L."/>
            <person name="Jeffries C.D."/>
            <person name="Brambilla E.M."/>
            <person name="Rohl A."/>
            <person name="Mwirichia R."/>
            <person name="Rohde M."/>
            <person name="Tindall B.J."/>
            <person name="Sikorski J."/>
            <person name="Wirth R."/>
            <person name="Goker M."/>
            <person name="Woyke T."/>
            <person name="Detter J.C."/>
            <person name="Bristow J."/>
            <person name="Eisen J.A."/>
            <person name="Markowitz V."/>
            <person name="Hugenholtz P."/>
            <person name="Kyrpides N.C."/>
            <person name="Klenk H.P."/>
            <person name="Land M."/>
        </authorList>
    </citation>
    <scope>NUCLEOTIDE SEQUENCE [LARGE SCALE GENOMIC DNA]</scope>
    <source>
        <strain evidence="2">DSM 14977 / NBRC 100410 / VKM B-2274 / 506</strain>
    </source>
</reference>
<dbReference type="AlphaFoldDB" id="E4U6V5"/>
<evidence type="ECO:0000313" key="1">
    <source>
        <dbReference type="EMBL" id="ADR35899.1"/>
    </source>
</evidence>
<gene>
    <name evidence="1" type="ordered locus">Ocepr_0439</name>
</gene>
<proteinExistence type="predicted"/>
<dbReference type="KEGG" id="opr:Ocepr_0439"/>
<organism evidence="1 2">
    <name type="scientific">Oceanithermus profundus (strain DSM 14977 / NBRC 100410 / VKM B-2274 / 506)</name>
    <dbReference type="NCBI Taxonomy" id="670487"/>
    <lineage>
        <taxon>Bacteria</taxon>
        <taxon>Thermotogati</taxon>
        <taxon>Deinococcota</taxon>
        <taxon>Deinococci</taxon>
        <taxon>Thermales</taxon>
        <taxon>Thermaceae</taxon>
        <taxon>Oceanithermus</taxon>
    </lineage>
</organism>
<reference evidence="2" key="1">
    <citation type="submission" date="2010-11" db="EMBL/GenBank/DDBJ databases">
        <title>The complete sequence of chromosome of Oceanithermus profundus DSM 14977.</title>
        <authorList>
            <consortium name="US DOE Joint Genome Institute (JGI-PGF)"/>
            <person name="Lucas S."/>
            <person name="Copeland A."/>
            <person name="Lapidus A."/>
            <person name="Bruce D."/>
            <person name="Goodwin L."/>
            <person name="Pitluck S."/>
            <person name="Kyrpides N."/>
            <person name="Mavromatis K."/>
            <person name="Pagani I."/>
            <person name="Ivanova N."/>
            <person name="Zhang X."/>
            <person name="Brettin T."/>
            <person name="Detter J.C."/>
            <person name="Tapia R."/>
            <person name="Han C."/>
            <person name="Land M."/>
            <person name="Hauser L."/>
            <person name="Markowitz V."/>
            <person name="Cheng J.-F."/>
            <person name="Hugenholtz P."/>
            <person name="Woyke T."/>
            <person name="Wu D."/>
            <person name="Tindall B."/>
            <person name="Faehnrich R."/>
            <person name="Brambilla E."/>
            <person name="Klenk H.-P."/>
            <person name="Eisen J.A."/>
        </authorList>
    </citation>
    <scope>NUCLEOTIDE SEQUENCE [LARGE SCALE GENOMIC DNA]</scope>
    <source>
        <strain evidence="2">DSM 14977 / NBRC 100410 / VKM B-2274 / 506</strain>
    </source>
</reference>
<evidence type="ECO:0000313" key="2">
    <source>
        <dbReference type="Proteomes" id="UP000008722"/>
    </source>
</evidence>
<sequence length="229" mass="26134" precursor="true">MLYYLIGAVVLVGLLWFVTNTTARAIEHLREGTALRRDLPAPTGAFAPAHAAVDALARSRGYQAAGLTRVLAYPELVGASDEEKLWEDMGAWLDRAHRRMLVAQFVQGRTFHHFITLYRNPTDGREVMVNTTDLPAEFFLPQPPNHYVQAFPGRSLDELLALHEQAEAWLEGRGEYERVLETLPLEVLDRLTRERAGYVTRLPLWKPRLLWWQLTKGRYLNKPVSALYG</sequence>
<name>E4U6V5_OCEP5</name>